<dbReference type="CDD" id="cd03225">
    <property type="entry name" value="ABC_cobalt_CbiO_domain1"/>
    <property type="match status" value="1"/>
</dbReference>
<feature type="domain" description="ABC transporter" evidence="6">
    <location>
        <begin position="15"/>
        <end position="255"/>
    </location>
</feature>
<gene>
    <name evidence="7" type="ORF">WJX75_004403</name>
</gene>
<evidence type="ECO:0000256" key="4">
    <source>
        <dbReference type="SAM" id="Coils"/>
    </source>
</evidence>
<name>A0ABR2Z0E5_9CHLO</name>
<dbReference type="Gene3D" id="3.40.50.300">
    <property type="entry name" value="P-loop containing nucleotide triphosphate hydrolases"/>
    <property type="match status" value="1"/>
</dbReference>
<accession>A0ABR2Z0E5</accession>
<dbReference type="PANTHER" id="PTHR43553">
    <property type="entry name" value="HEAVY METAL TRANSPORTER"/>
    <property type="match status" value="1"/>
</dbReference>
<keyword evidence="1" id="KW-0813">Transport</keyword>
<keyword evidence="2" id="KW-0547">Nucleotide-binding</keyword>
<dbReference type="InterPro" id="IPR027417">
    <property type="entry name" value="P-loop_NTPase"/>
</dbReference>
<dbReference type="InterPro" id="IPR003593">
    <property type="entry name" value="AAA+_ATPase"/>
</dbReference>
<dbReference type="EMBL" id="JALJOT010000002">
    <property type="protein sequence ID" value="KAK9917441.1"/>
    <property type="molecule type" value="Genomic_DNA"/>
</dbReference>
<keyword evidence="3" id="KW-0067">ATP-binding</keyword>
<feature type="region of interest" description="Disordered" evidence="5">
    <location>
        <begin position="821"/>
        <end position="900"/>
    </location>
</feature>
<evidence type="ECO:0000313" key="8">
    <source>
        <dbReference type="Proteomes" id="UP001491310"/>
    </source>
</evidence>
<proteinExistence type="predicted"/>
<evidence type="ECO:0000256" key="3">
    <source>
        <dbReference type="ARBA" id="ARBA00022840"/>
    </source>
</evidence>
<evidence type="ECO:0000256" key="1">
    <source>
        <dbReference type="ARBA" id="ARBA00022448"/>
    </source>
</evidence>
<reference evidence="7 8" key="1">
    <citation type="journal article" date="2024" name="Nat. Commun.">
        <title>Phylogenomics reveals the evolutionary origins of lichenization in chlorophyte algae.</title>
        <authorList>
            <person name="Puginier C."/>
            <person name="Libourel C."/>
            <person name="Otte J."/>
            <person name="Skaloud P."/>
            <person name="Haon M."/>
            <person name="Grisel S."/>
            <person name="Petersen M."/>
            <person name="Berrin J.G."/>
            <person name="Delaux P.M."/>
            <person name="Dal Grande F."/>
            <person name="Keller J."/>
        </authorList>
    </citation>
    <scope>NUCLEOTIDE SEQUENCE [LARGE SCALE GENOMIC DNA]</scope>
    <source>
        <strain evidence="7 8">SAG 216-7</strain>
    </source>
</reference>
<comment type="caution">
    <text evidence="7">The sequence shown here is derived from an EMBL/GenBank/DDBJ whole genome shotgun (WGS) entry which is preliminary data.</text>
</comment>
<evidence type="ECO:0000256" key="5">
    <source>
        <dbReference type="SAM" id="MobiDB-lite"/>
    </source>
</evidence>
<dbReference type="PROSITE" id="PS50893">
    <property type="entry name" value="ABC_TRANSPORTER_2"/>
    <property type="match status" value="1"/>
</dbReference>
<feature type="region of interest" description="Disordered" evidence="5">
    <location>
        <begin position="720"/>
        <end position="741"/>
    </location>
</feature>
<keyword evidence="8" id="KW-1185">Reference proteome</keyword>
<dbReference type="SMART" id="SM00382">
    <property type="entry name" value="AAA"/>
    <property type="match status" value="1"/>
</dbReference>
<feature type="coiled-coil region" evidence="4">
    <location>
        <begin position="256"/>
        <end position="283"/>
    </location>
</feature>
<dbReference type="SUPFAM" id="SSF52540">
    <property type="entry name" value="P-loop containing nucleoside triphosphate hydrolases"/>
    <property type="match status" value="1"/>
</dbReference>
<evidence type="ECO:0000313" key="7">
    <source>
        <dbReference type="EMBL" id="KAK9917441.1"/>
    </source>
</evidence>
<sequence length="992" mass="109399">MQGQTADNGPPSAEVEVQNLSYNPAGSEAPLLTDVSLRVPAKQMGLVYGRSGAGKTTLLQLIAGLTQPTSGRIAVIERAGNGAVRTAAVTSSDRLARIGLVFQFPERHFLAATLQQELAFAWPQDMWSLQQLSARAGVVLGALGLDHIPLDTPLRQLSDGYKRRCALAVALVRRPSVLLLDEPLAGLDWQSRADIAVVLGKLKQECTVLVVSHDLRELEPLIDVAWEMQAGINRKAHVRRKVVHAQAPGDSGGKESAELRREQEQLENTLAELAKVAGRLSKEDQEKLSAVIADLGPLDCEEEENSDEGQAEYPKPVRDLYNLAGVLDAVPYDGTPIIKDGKESSLMPKLSRYQWSQDDVKDTGAELTDEEWAQFFANELGVGVGDIEEEGSEGGAWGTAPFRDTEDDFDIPPSFADDDVKPGDNVEVEPSGEVESMLALLESGRPLPPDPREAGTTREDAAAFTARLDKIVARYESQFLKRHEWQITTNEIREMEERWDALAMTSDTPAVMQDITEVVPAPDFPPEIQQQWDRCQWILYRLRRAHLDGPPAQPAQALASAGLVAEDVIFQDALLECRGLPAWLEYAQRVEQTGGYIELSNIWGSASEDRPDPQWHIVVDSWLNIPYPDWYLEYFRTHFDAMKNPQLFLGAFAAALADIGAEVPEDLTPYADWADRMRRPHKREKKVPLLTRDAYEGRPLSLLQRMRRGSVPVVEADPNLSIDDADAQGRPLPGTEGPPSAASFCSHEFVAHPSLGEAPFAQTARYPYGAGRNLLLPLFRRLQQSSLRLLNLLNLAKSARSAIGDPDAQVLAQVAKKRAGFLRPERPRQTAVQEDGPSPTERSRTAHEVPRPERSAVSPQDEREAAAFSVVAREAGGGEDMKQAGSGGGGGTESEEEAEQRAPLGMAWRGGRYMTIPMTTLYELNVETGQVDRITCHWNGMIAHVLGGPEDARDVYVRQTRLHELMYRPGFRICYKDLDLTDIPADQAMDMS</sequence>
<evidence type="ECO:0000256" key="2">
    <source>
        <dbReference type="ARBA" id="ARBA00022741"/>
    </source>
</evidence>
<evidence type="ECO:0000259" key="6">
    <source>
        <dbReference type="PROSITE" id="PS50893"/>
    </source>
</evidence>
<dbReference type="PANTHER" id="PTHR43553:SF1">
    <property type="entry name" value="ABC TRANSPORTER I FAMILY MEMBER 11, CHLOROPLASTIC"/>
    <property type="match status" value="1"/>
</dbReference>
<organism evidence="7 8">
    <name type="scientific">Coccomyxa subellipsoidea</name>
    <dbReference type="NCBI Taxonomy" id="248742"/>
    <lineage>
        <taxon>Eukaryota</taxon>
        <taxon>Viridiplantae</taxon>
        <taxon>Chlorophyta</taxon>
        <taxon>core chlorophytes</taxon>
        <taxon>Trebouxiophyceae</taxon>
        <taxon>Trebouxiophyceae incertae sedis</taxon>
        <taxon>Coccomyxaceae</taxon>
        <taxon>Coccomyxa</taxon>
    </lineage>
</organism>
<protein>
    <recommendedName>
        <fullName evidence="6">ABC transporter domain-containing protein</fullName>
    </recommendedName>
</protein>
<dbReference type="Pfam" id="PF00005">
    <property type="entry name" value="ABC_tran"/>
    <property type="match status" value="1"/>
</dbReference>
<dbReference type="InterPro" id="IPR003439">
    <property type="entry name" value="ABC_transporter-like_ATP-bd"/>
</dbReference>
<dbReference type="Proteomes" id="UP001491310">
    <property type="component" value="Unassembled WGS sequence"/>
</dbReference>
<dbReference type="InterPro" id="IPR015856">
    <property type="entry name" value="ABC_transpr_CbiO/EcfA_su"/>
</dbReference>
<dbReference type="InterPro" id="IPR050095">
    <property type="entry name" value="ECF_ABC_transporter_ATP-bd"/>
</dbReference>
<keyword evidence="4" id="KW-0175">Coiled coil</keyword>
<feature type="compositionally biased region" description="Basic and acidic residues" evidence="5">
    <location>
        <begin position="841"/>
        <end position="865"/>
    </location>
</feature>